<dbReference type="PRINTS" id="PR00132">
    <property type="entry name" value="GLHYDRLASE2"/>
</dbReference>
<dbReference type="OrthoDB" id="9762066at2"/>
<comment type="caution">
    <text evidence="7">The sequence shown here is derived from an EMBL/GenBank/DDBJ whole genome shotgun (WGS) entry which is preliminary data.</text>
</comment>
<dbReference type="InterPro" id="IPR013783">
    <property type="entry name" value="Ig-like_fold"/>
</dbReference>
<dbReference type="Proteomes" id="UP000195781">
    <property type="component" value="Unassembled WGS sequence"/>
</dbReference>
<proteinExistence type="inferred from homology"/>
<dbReference type="InterPro" id="IPR006104">
    <property type="entry name" value="Glyco_hydro_2_N"/>
</dbReference>
<dbReference type="InterPro" id="IPR036156">
    <property type="entry name" value="Beta-gal/glucu_dom_sf"/>
</dbReference>
<feature type="domain" description="Glycoside hydrolase family 2 immunoglobulin-like beta-sandwich" evidence="4">
    <location>
        <begin position="190"/>
        <end position="273"/>
    </location>
</feature>
<gene>
    <name evidence="7" type="ORF">B5G02_00730</name>
</gene>
<evidence type="ECO:0000259" key="5">
    <source>
        <dbReference type="Pfam" id="PF02836"/>
    </source>
</evidence>
<dbReference type="InterPro" id="IPR006103">
    <property type="entry name" value="Glyco_hydro_2_cat"/>
</dbReference>
<reference evidence="8" key="1">
    <citation type="submission" date="2017-04" db="EMBL/GenBank/DDBJ databases">
        <title>Function of individual gut microbiota members based on whole genome sequencing of pure cultures obtained from chicken caecum.</title>
        <authorList>
            <person name="Medvecky M."/>
            <person name="Cejkova D."/>
            <person name="Polansky O."/>
            <person name="Karasova D."/>
            <person name="Kubasova T."/>
            <person name="Cizek A."/>
            <person name="Rychlik I."/>
        </authorList>
    </citation>
    <scope>NUCLEOTIDE SEQUENCE [LARGE SCALE GENOMIC DNA]</scope>
    <source>
        <strain evidence="8">An5</strain>
    </source>
</reference>
<dbReference type="InterPro" id="IPR006101">
    <property type="entry name" value="Glyco_hydro_2"/>
</dbReference>
<evidence type="ECO:0000313" key="8">
    <source>
        <dbReference type="Proteomes" id="UP000195781"/>
    </source>
</evidence>
<dbReference type="SUPFAM" id="SSF51445">
    <property type="entry name" value="(Trans)glycosidases"/>
    <property type="match status" value="1"/>
</dbReference>
<dbReference type="PANTHER" id="PTHR42732:SF1">
    <property type="entry name" value="BETA-MANNOSIDASE"/>
    <property type="match status" value="1"/>
</dbReference>
<dbReference type="Pfam" id="PF00703">
    <property type="entry name" value="Glyco_hydro_2"/>
    <property type="match status" value="1"/>
</dbReference>
<feature type="domain" description="Glycosyl hydrolases family 2 sugar binding" evidence="6">
    <location>
        <begin position="53"/>
        <end position="161"/>
    </location>
</feature>
<organism evidence="7 8">
    <name type="scientific">[Collinsella] massiliensis</name>
    <dbReference type="NCBI Taxonomy" id="1232426"/>
    <lineage>
        <taxon>Bacteria</taxon>
        <taxon>Bacillati</taxon>
        <taxon>Actinomycetota</taxon>
        <taxon>Coriobacteriia</taxon>
        <taxon>Coriobacteriales</taxon>
        <taxon>Coriobacteriaceae</taxon>
        <taxon>Enorma</taxon>
    </lineage>
</organism>
<dbReference type="Pfam" id="PF02836">
    <property type="entry name" value="Glyco_hydro_2_C"/>
    <property type="match status" value="1"/>
</dbReference>
<dbReference type="GO" id="GO:0005975">
    <property type="term" value="P:carbohydrate metabolic process"/>
    <property type="evidence" value="ECO:0007669"/>
    <property type="project" value="InterPro"/>
</dbReference>
<feature type="domain" description="Glycoside hydrolase family 2 catalytic" evidence="5">
    <location>
        <begin position="283"/>
        <end position="567"/>
    </location>
</feature>
<name>A0A1Y3XWM3_9ACTN</name>
<protein>
    <submittedName>
        <fullName evidence="7">Beta-galactosidase</fullName>
    </submittedName>
</protein>
<dbReference type="SUPFAM" id="SSF49303">
    <property type="entry name" value="beta-Galactosidase/glucuronidase domain"/>
    <property type="match status" value="1"/>
</dbReference>
<keyword evidence="3" id="KW-0326">Glycosidase</keyword>
<dbReference type="InterPro" id="IPR051913">
    <property type="entry name" value="GH2_Domain-Containing"/>
</dbReference>
<dbReference type="SUPFAM" id="SSF49785">
    <property type="entry name" value="Galactose-binding domain-like"/>
    <property type="match status" value="1"/>
</dbReference>
<dbReference type="EMBL" id="NFIE01000001">
    <property type="protein sequence ID" value="OUN89912.1"/>
    <property type="molecule type" value="Genomic_DNA"/>
</dbReference>
<evidence type="ECO:0000259" key="4">
    <source>
        <dbReference type="Pfam" id="PF00703"/>
    </source>
</evidence>
<evidence type="ECO:0000256" key="3">
    <source>
        <dbReference type="ARBA" id="ARBA00023295"/>
    </source>
</evidence>
<dbReference type="InterPro" id="IPR017853">
    <property type="entry name" value="GH"/>
</dbReference>
<dbReference type="Gene3D" id="2.60.40.10">
    <property type="entry name" value="Immunoglobulins"/>
    <property type="match status" value="2"/>
</dbReference>
<sequence>MRSIEVLNNGWTFVKDATDAAAAALAAQRGAGTAVQLPHTWNAEDGADGGNDYYRGTCWYVRKLALPELTAGEEAWLEFDGVAMSARVYVNGVPLAEHEGGFSTFRVDVTSAIEQARAAGADAVTIVVSVDNSSNDRVYPQYADFTFYGGIYRDVKLVIVPATHIALGYHGAPGVRVTPEVALGGGEAPATAVVTVDAWVEGSATEATLSIAGEADGEQRTWKTTVPVEAGHAQAVFHISAARLWDGVVDPYLYTATVSLPEGDQVSVRFGCRSYEIDPGRGFILNGRPYPLRGVSRHQDRAGVGSAITPEMMAEDVAIIREMGANTIRLAHYQHAQAFYDLCDEAGICVWAEIPLITMHLPNGDDNARSQMRELVLQNYNHPSIVVWGLSNEITAASTVNDELLQLHRDLNDLCHELDATRPTTMANVFMLDTASPILEIPDVNSYNLYFGWYVGEMSEADEFFDTYHATYPDRAIGFSEYGADANPAFHSDAPQAGDYTEEFQCLYHEHMLKMIDERPWLWATHVWNMFDFAADGREEGGKDGQNQKGLVTFDRAIKKDAFYLYKAAWSDEPVLHVCGSRYTDRPSETTEVKVYTNQSAVELFVDGERLDGKAGGHVLTFEVPLGAVGSEHVVEARAGELSDRITLRRVAEPNPAYSLGAAAPVDNWFDEIVIDPSCYSIKDTLDEIRRSPEAGAVLDRIMAEGASSRGDVATSVKDNPDLQRMLGKMTLESLFKRGGGSTDQLKGINEVLQRFKKVEA</sequence>
<keyword evidence="8" id="KW-1185">Reference proteome</keyword>
<dbReference type="Pfam" id="PF02837">
    <property type="entry name" value="Glyco_hydro_2_N"/>
    <property type="match status" value="1"/>
</dbReference>
<dbReference type="InterPro" id="IPR008979">
    <property type="entry name" value="Galactose-bd-like_sf"/>
</dbReference>
<evidence type="ECO:0000256" key="2">
    <source>
        <dbReference type="ARBA" id="ARBA00022801"/>
    </source>
</evidence>
<dbReference type="RefSeq" id="WP_094334787.1">
    <property type="nucleotide sequence ID" value="NZ_NFIE01000001.1"/>
</dbReference>
<dbReference type="InterPro" id="IPR006102">
    <property type="entry name" value="Ig-like_GH2"/>
</dbReference>
<evidence type="ECO:0000259" key="6">
    <source>
        <dbReference type="Pfam" id="PF02837"/>
    </source>
</evidence>
<accession>A0A1Y3XWM3</accession>
<dbReference type="GO" id="GO:0004553">
    <property type="term" value="F:hydrolase activity, hydrolyzing O-glycosyl compounds"/>
    <property type="evidence" value="ECO:0007669"/>
    <property type="project" value="InterPro"/>
</dbReference>
<evidence type="ECO:0000256" key="1">
    <source>
        <dbReference type="ARBA" id="ARBA00007401"/>
    </source>
</evidence>
<dbReference type="Gene3D" id="3.20.20.80">
    <property type="entry name" value="Glycosidases"/>
    <property type="match status" value="1"/>
</dbReference>
<comment type="similarity">
    <text evidence="1">Belongs to the glycosyl hydrolase 2 family.</text>
</comment>
<dbReference type="Gene3D" id="2.60.120.260">
    <property type="entry name" value="Galactose-binding domain-like"/>
    <property type="match status" value="1"/>
</dbReference>
<evidence type="ECO:0000313" key="7">
    <source>
        <dbReference type="EMBL" id="OUN89912.1"/>
    </source>
</evidence>
<dbReference type="PANTHER" id="PTHR42732">
    <property type="entry name" value="BETA-GALACTOSIDASE"/>
    <property type="match status" value="1"/>
</dbReference>
<dbReference type="AlphaFoldDB" id="A0A1Y3XWM3"/>
<keyword evidence="2" id="KW-0378">Hydrolase</keyword>